<sequence length="66" mass="7094">MKKETGQLIGCALVGFVAAYILAAAFNNNAPNLSNWIVYPLIVLAALGIAELISMIFNSQKKKIVN</sequence>
<evidence type="ECO:0000313" key="3">
    <source>
        <dbReference type="Proteomes" id="UP000325054"/>
    </source>
</evidence>
<feature type="transmembrane region" description="Helical" evidence="1">
    <location>
        <begin position="7"/>
        <end position="25"/>
    </location>
</feature>
<dbReference type="RefSeq" id="WP_148992453.1">
    <property type="nucleotide sequence ID" value="NZ_VTEW01000015.1"/>
</dbReference>
<feature type="transmembrane region" description="Helical" evidence="1">
    <location>
        <begin position="37"/>
        <end position="57"/>
    </location>
</feature>
<dbReference type="Proteomes" id="UP000325054">
    <property type="component" value="Unassembled WGS sequence"/>
</dbReference>
<reference evidence="2 3" key="1">
    <citation type="submission" date="2019-08" db="EMBL/GenBank/DDBJ databases">
        <title>Bacillus genomes from the desert of Cuatro Cienegas, Coahuila.</title>
        <authorList>
            <person name="Olmedo-Alvarez G."/>
        </authorList>
    </citation>
    <scope>NUCLEOTIDE SEQUENCE [LARGE SCALE GENOMIC DNA]</scope>
    <source>
        <strain evidence="2 3">CH451a_14T</strain>
    </source>
</reference>
<keyword evidence="1" id="KW-0812">Transmembrane</keyword>
<evidence type="ECO:0000256" key="1">
    <source>
        <dbReference type="SAM" id="Phobius"/>
    </source>
</evidence>
<organism evidence="2 3">
    <name type="scientific">Rossellomorea aquimaris</name>
    <dbReference type="NCBI Taxonomy" id="189382"/>
    <lineage>
        <taxon>Bacteria</taxon>
        <taxon>Bacillati</taxon>
        <taxon>Bacillota</taxon>
        <taxon>Bacilli</taxon>
        <taxon>Bacillales</taxon>
        <taxon>Bacillaceae</taxon>
        <taxon>Rossellomorea</taxon>
    </lineage>
</organism>
<name>A0A5D4TMQ7_9BACI</name>
<proteinExistence type="predicted"/>
<protein>
    <submittedName>
        <fullName evidence="2">Uncharacterized protein</fullName>
    </submittedName>
</protein>
<dbReference type="EMBL" id="VTEW01000015">
    <property type="protein sequence ID" value="TYS75752.1"/>
    <property type="molecule type" value="Genomic_DNA"/>
</dbReference>
<comment type="caution">
    <text evidence="2">The sequence shown here is derived from an EMBL/GenBank/DDBJ whole genome shotgun (WGS) entry which is preliminary data.</text>
</comment>
<accession>A0A5D4TMQ7</accession>
<dbReference type="AlphaFoldDB" id="A0A5D4TMQ7"/>
<evidence type="ECO:0000313" key="2">
    <source>
        <dbReference type="EMBL" id="TYS75752.1"/>
    </source>
</evidence>
<keyword evidence="1" id="KW-0472">Membrane</keyword>
<gene>
    <name evidence="2" type="ORF">FZC80_16240</name>
</gene>
<keyword evidence="1" id="KW-1133">Transmembrane helix</keyword>